<protein>
    <submittedName>
        <fullName evidence="1">16697_t:CDS:1</fullName>
    </submittedName>
</protein>
<proteinExistence type="predicted"/>
<keyword evidence="2" id="KW-1185">Reference proteome</keyword>
<evidence type="ECO:0000313" key="2">
    <source>
        <dbReference type="Proteomes" id="UP000789920"/>
    </source>
</evidence>
<gene>
    <name evidence="1" type="ORF">RPERSI_LOCUS1630</name>
</gene>
<reference evidence="1" key="1">
    <citation type="submission" date="2021-06" db="EMBL/GenBank/DDBJ databases">
        <authorList>
            <person name="Kallberg Y."/>
            <person name="Tangrot J."/>
            <person name="Rosling A."/>
        </authorList>
    </citation>
    <scope>NUCLEOTIDE SEQUENCE</scope>
    <source>
        <strain evidence="1">MA461A</strain>
    </source>
</reference>
<sequence>MFILAKVQGREFEFPKPPPKAEADNTIDQSEDTSEETENSVTKDTVKTVDKNIENAKIKDSYSMTEGLTIEALARLLWVVGGPIDEIDEYRIQ</sequence>
<organism evidence="1 2">
    <name type="scientific">Racocetra persica</name>
    <dbReference type="NCBI Taxonomy" id="160502"/>
    <lineage>
        <taxon>Eukaryota</taxon>
        <taxon>Fungi</taxon>
        <taxon>Fungi incertae sedis</taxon>
        <taxon>Mucoromycota</taxon>
        <taxon>Glomeromycotina</taxon>
        <taxon>Glomeromycetes</taxon>
        <taxon>Diversisporales</taxon>
        <taxon>Gigasporaceae</taxon>
        <taxon>Racocetra</taxon>
    </lineage>
</organism>
<evidence type="ECO:0000313" key="1">
    <source>
        <dbReference type="EMBL" id="CAG8496562.1"/>
    </source>
</evidence>
<dbReference type="Proteomes" id="UP000789920">
    <property type="component" value="Unassembled WGS sequence"/>
</dbReference>
<accession>A0ACA9KW05</accession>
<comment type="caution">
    <text evidence="1">The sequence shown here is derived from an EMBL/GenBank/DDBJ whole genome shotgun (WGS) entry which is preliminary data.</text>
</comment>
<dbReference type="EMBL" id="CAJVQC010001559">
    <property type="protein sequence ID" value="CAG8496562.1"/>
    <property type="molecule type" value="Genomic_DNA"/>
</dbReference>
<name>A0ACA9KW05_9GLOM</name>